<dbReference type="PANTHER" id="PTHR43065:SF49">
    <property type="entry name" value="HISTIDINE KINASE"/>
    <property type="match status" value="1"/>
</dbReference>
<keyword evidence="3" id="KW-0597">Phosphoprotein</keyword>
<gene>
    <name evidence="6" type="ORF">HMF7854_08255</name>
</gene>
<keyword evidence="6" id="KW-0418">Kinase</keyword>
<dbReference type="InterPro" id="IPR036890">
    <property type="entry name" value="HATPase_C_sf"/>
</dbReference>
<sequence length="383" mass="40824">MNAIAGGFTRPAHEPGSGEGVWLTSGDMLRHQFDSSPDCLFFVRSDAGGQLVYADVNNTALKQLGQPLHAVLGRAPKSLMPGAAGEAIQTDLERVFTSGEPFSSSPMLDLPDASGLSYDATYTPVRNDAGQIVGVFGRARDVTALRQAEQASRQSFKMDALGSLAGGVAHDFNNLLSELIACLTLIDRHTGEEETRELVQDGLRALERGSSLTGRLLAFARPQPLEKRCVDLRGQLEDLGRMLRRTLGRRIIVRIDVDADLRKVMVDVNELELAIINLAVNARDAMPDGGTLTVRARNVETEEEPCLAPGSFVRLSVVDTGTGMDAATLAHAVEPFFTTKAEGKGTGLGLSIVSSMAAQLGGAMRLTSRPGEGSQVDLLLPAC</sequence>
<evidence type="ECO:0000313" key="6">
    <source>
        <dbReference type="EMBL" id="RST30830.1"/>
    </source>
</evidence>
<feature type="domain" description="Histidine kinase" evidence="4">
    <location>
        <begin position="167"/>
        <end position="383"/>
    </location>
</feature>
<dbReference type="PROSITE" id="PS50113">
    <property type="entry name" value="PAC"/>
    <property type="match status" value="1"/>
</dbReference>
<dbReference type="InterPro" id="IPR035965">
    <property type="entry name" value="PAS-like_dom_sf"/>
</dbReference>
<comment type="catalytic activity">
    <reaction evidence="1">
        <text>ATP + protein L-histidine = ADP + protein N-phospho-L-histidine.</text>
        <dbReference type="EC" id="2.7.13.3"/>
    </reaction>
</comment>
<dbReference type="NCBIfam" id="TIGR00229">
    <property type="entry name" value="sensory_box"/>
    <property type="match status" value="1"/>
</dbReference>
<dbReference type="EC" id="2.7.13.3" evidence="2"/>
<comment type="caution">
    <text evidence="6">The sequence shown here is derived from an EMBL/GenBank/DDBJ whole genome shotgun (WGS) entry which is preliminary data.</text>
</comment>
<evidence type="ECO:0000256" key="1">
    <source>
        <dbReference type="ARBA" id="ARBA00000085"/>
    </source>
</evidence>
<dbReference type="EMBL" id="RWJF01000001">
    <property type="protein sequence ID" value="RST30830.1"/>
    <property type="molecule type" value="Genomic_DNA"/>
</dbReference>
<evidence type="ECO:0000259" key="4">
    <source>
        <dbReference type="PROSITE" id="PS50109"/>
    </source>
</evidence>
<dbReference type="AlphaFoldDB" id="A0A429VA11"/>
<dbReference type="InterPro" id="IPR003594">
    <property type="entry name" value="HATPase_dom"/>
</dbReference>
<dbReference type="GO" id="GO:0000155">
    <property type="term" value="F:phosphorelay sensor kinase activity"/>
    <property type="evidence" value="ECO:0007669"/>
    <property type="project" value="InterPro"/>
</dbReference>
<dbReference type="SUPFAM" id="SSF55874">
    <property type="entry name" value="ATPase domain of HSP90 chaperone/DNA topoisomerase II/histidine kinase"/>
    <property type="match status" value="1"/>
</dbReference>
<dbReference type="SUPFAM" id="SSF55785">
    <property type="entry name" value="PYP-like sensor domain (PAS domain)"/>
    <property type="match status" value="1"/>
</dbReference>
<dbReference type="Pfam" id="PF08448">
    <property type="entry name" value="PAS_4"/>
    <property type="match status" value="1"/>
</dbReference>
<dbReference type="PRINTS" id="PR00344">
    <property type="entry name" value="BCTRLSENSOR"/>
</dbReference>
<proteinExistence type="predicted"/>
<dbReference type="InterPro" id="IPR005467">
    <property type="entry name" value="His_kinase_dom"/>
</dbReference>
<dbReference type="Proteomes" id="UP000274661">
    <property type="component" value="Unassembled WGS sequence"/>
</dbReference>
<dbReference type="SMART" id="SM00387">
    <property type="entry name" value="HATPase_c"/>
    <property type="match status" value="1"/>
</dbReference>
<name>A0A429VA11_9SPHN</name>
<organism evidence="6 7">
    <name type="scientific">Sphingomonas ginkgonis</name>
    <dbReference type="NCBI Taxonomy" id="2315330"/>
    <lineage>
        <taxon>Bacteria</taxon>
        <taxon>Pseudomonadati</taxon>
        <taxon>Pseudomonadota</taxon>
        <taxon>Alphaproteobacteria</taxon>
        <taxon>Sphingomonadales</taxon>
        <taxon>Sphingomonadaceae</taxon>
        <taxon>Sphingomonas</taxon>
    </lineage>
</organism>
<dbReference type="InterPro" id="IPR000014">
    <property type="entry name" value="PAS"/>
</dbReference>
<reference evidence="6 7" key="1">
    <citation type="submission" date="2018-12" db="EMBL/GenBank/DDBJ databases">
        <title>Sphingomonas sp. HMF7854 Genome sequencing and assembly.</title>
        <authorList>
            <person name="Cha I."/>
            <person name="Kang H."/>
            <person name="Kim H."/>
            <person name="Kang J."/>
            <person name="Joh K."/>
        </authorList>
    </citation>
    <scope>NUCLEOTIDE SEQUENCE [LARGE SCALE GENOMIC DNA]</scope>
    <source>
        <strain evidence="6 7">HMF7854</strain>
    </source>
</reference>
<dbReference type="SMART" id="SM00388">
    <property type="entry name" value="HisKA"/>
    <property type="match status" value="1"/>
</dbReference>
<dbReference type="InterPro" id="IPR003661">
    <property type="entry name" value="HisK_dim/P_dom"/>
</dbReference>
<dbReference type="Gene3D" id="1.10.287.130">
    <property type="match status" value="1"/>
</dbReference>
<dbReference type="OrthoDB" id="9796100at2"/>
<dbReference type="PANTHER" id="PTHR43065">
    <property type="entry name" value="SENSOR HISTIDINE KINASE"/>
    <property type="match status" value="1"/>
</dbReference>
<keyword evidence="7" id="KW-1185">Reference proteome</keyword>
<dbReference type="CDD" id="cd00130">
    <property type="entry name" value="PAS"/>
    <property type="match status" value="1"/>
</dbReference>
<dbReference type="RefSeq" id="WP_126718664.1">
    <property type="nucleotide sequence ID" value="NZ_RWJF01000001.1"/>
</dbReference>
<dbReference type="Gene3D" id="3.30.450.20">
    <property type="entry name" value="PAS domain"/>
    <property type="match status" value="1"/>
</dbReference>
<protein>
    <recommendedName>
        <fullName evidence="2">histidine kinase</fullName>
        <ecNumber evidence="2">2.7.13.3</ecNumber>
    </recommendedName>
</protein>
<dbReference type="InterPro" id="IPR013656">
    <property type="entry name" value="PAS_4"/>
</dbReference>
<keyword evidence="6" id="KW-0808">Transferase</keyword>
<dbReference type="InterPro" id="IPR000700">
    <property type="entry name" value="PAS-assoc_C"/>
</dbReference>
<dbReference type="PROSITE" id="PS50109">
    <property type="entry name" value="HIS_KIN"/>
    <property type="match status" value="1"/>
</dbReference>
<feature type="domain" description="PAC" evidence="5">
    <location>
        <begin position="102"/>
        <end position="154"/>
    </location>
</feature>
<dbReference type="Pfam" id="PF02518">
    <property type="entry name" value="HATPase_c"/>
    <property type="match status" value="1"/>
</dbReference>
<evidence type="ECO:0000256" key="2">
    <source>
        <dbReference type="ARBA" id="ARBA00012438"/>
    </source>
</evidence>
<evidence type="ECO:0000313" key="7">
    <source>
        <dbReference type="Proteomes" id="UP000274661"/>
    </source>
</evidence>
<accession>A0A429VA11</accession>
<dbReference type="InterPro" id="IPR036097">
    <property type="entry name" value="HisK_dim/P_sf"/>
</dbReference>
<evidence type="ECO:0000256" key="3">
    <source>
        <dbReference type="ARBA" id="ARBA00022553"/>
    </source>
</evidence>
<dbReference type="SUPFAM" id="SSF47384">
    <property type="entry name" value="Homodimeric domain of signal transducing histidine kinase"/>
    <property type="match status" value="1"/>
</dbReference>
<dbReference type="Gene3D" id="3.30.565.10">
    <property type="entry name" value="Histidine kinase-like ATPase, C-terminal domain"/>
    <property type="match status" value="1"/>
</dbReference>
<evidence type="ECO:0000259" key="5">
    <source>
        <dbReference type="PROSITE" id="PS50113"/>
    </source>
</evidence>
<dbReference type="InterPro" id="IPR004358">
    <property type="entry name" value="Sig_transdc_His_kin-like_C"/>
</dbReference>